<comment type="similarity">
    <text evidence="4 12">In the N-terminal section; belongs to the cytidine and deoxycytidylate deaminase family.</text>
</comment>
<comment type="similarity">
    <text evidence="5 12">In the C-terminal section; belongs to the HTP reductase family.</text>
</comment>
<evidence type="ECO:0000313" key="15">
    <source>
        <dbReference type="Proteomes" id="UP001371305"/>
    </source>
</evidence>
<dbReference type="GO" id="GO:0008835">
    <property type="term" value="F:diaminohydroxyphosphoribosylaminopyrimidine deaminase activity"/>
    <property type="evidence" value="ECO:0007669"/>
    <property type="project" value="UniProtKB-EC"/>
</dbReference>
<keyword evidence="11" id="KW-0511">Multifunctional enzyme</keyword>
<dbReference type="GO" id="GO:0008703">
    <property type="term" value="F:5-amino-6-(5-phosphoribosylamino)uracil reductase activity"/>
    <property type="evidence" value="ECO:0007669"/>
    <property type="project" value="UniProtKB-EC"/>
</dbReference>
<dbReference type="InterPro" id="IPR016192">
    <property type="entry name" value="APOBEC/CMP_deaminase_Zn-bd"/>
</dbReference>
<name>A0ABU9B349_9BACT</name>
<dbReference type="InterPro" id="IPR004794">
    <property type="entry name" value="Eubact_RibD"/>
</dbReference>
<dbReference type="SUPFAM" id="SSF53597">
    <property type="entry name" value="Dihydrofolate reductase-like"/>
    <property type="match status" value="1"/>
</dbReference>
<dbReference type="EC" id="3.5.4.26" evidence="12"/>
<dbReference type="PROSITE" id="PS51747">
    <property type="entry name" value="CYT_DCMP_DEAMINASES_2"/>
    <property type="match status" value="1"/>
</dbReference>
<evidence type="ECO:0000313" key="14">
    <source>
        <dbReference type="EMBL" id="MEK7954125.1"/>
    </source>
</evidence>
<keyword evidence="8 12" id="KW-0862">Zinc</keyword>
<dbReference type="InterPro" id="IPR002125">
    <property type="entry name" value="CMP_dCMP_dom"/>
</dbReference>
<keyword evidence="12 14" id="KW-0378">Hydrolase</keyword>
<dbReference type="NCBIfam" id="TIGR00326">
    <property type="entry name" value="eubact_ribD"/>
    <property type="match status" value="1"/>
</dbReference>
<dbReference type="SUPFAM" id="SSF53927">
    <property type="entry name" value="Cytidine deaminase-like"/>
    <property type="match status" value="1"/>
</dbReference>
<dbReference type="Proteomes" id="UP001371305">
    <property type="component" value="Unassembled WGS sequence"/>
</dbReference>
<evidence type="ECO:0000256" key="1">
    <source>
        <dbReference type="ARBA" id="ARBA00002151"/>
    </source>
</evidence>
<dbReference type="Pfam" id="PF00383">
    <property type="entry name" value="dCMP_cyt_deam_1"/>
    <property type="match status" value="1"/>
</dbReference>
<dbReference type="Gene3D" id="3.40.430.10">
    <property type="entry name" value="Dihydrofolate Reductase, subunit A"/>
    <property type="match status" value="1"/>
</dbReference>
<evidence type="ECO:0000256" key="6">
    <source>
        <dbReference type="ARBA" id="ARBA00022619"/>
    </source>
</evidence>
<evidence type="ECO:0000256" key="2">
    <source>
        <dbReference type="ARBA" id="ARBA00004882"/>
    </source>
</evidence>
<evidence type="ECO:0000256" key="5">
    <source>
        <dbReference type="ARBA" id="ARBA00007417"/>
    </source>
</evidence>
<dbReference type="RefSeq" id="WP_341407893.1">
    <property type="nucleotide sequence ID" value="NZ_JBBUKT010000016.1"/>
</dbReference>
<comment type="cofactor">
    <cofactor evidence="12">
        <name>Zn(2+)</name>
        <dbReference type="ChEBI" id="CHEBI:29105"/>
    </cofactor>
    <text evidence="12">Binds 1 zinc ion.</text>
</comment>
<proteinExistence type="inferred from homology"/>
<evidence type="ECO:0000256" key="12">
    <source>
        <dbReference type="PIRNR" id="PIRNR006769"/>
    </source>
</evidence>
<comment type="pathway">
    <text evidence="3 12">Cofactor biosynthesis; riboflavin biosynthesis; 5-amino-6-(D-ribitylamino)uracil from GTP: step 3/4.</text>
</comment>
<comment type="function">
    <text evidence="1 12">Converts 2,5-diamino-6-(ribosylamino)-4(3h)-pyrimidinone 5'-phosphate into 5-amino-6-(ribosylamino)-2,4(1h,3h)-pyrimidinedione 5'-phosphate.</text>
</comment>
<dbReference type="EC" id="1.1.1.193" evidence="12"/>
<reference evidence="14 15" key="1">
    <citation type="submission" date="2024-04" db="EMBL/GenBank/DDBJ databases">
        <title>Luteolibacter sp. isolated from soil.</title>
        <authorList>
            <person name="An J."/>
        </authorList>
    </citation>
    <scope>NUCLEOTIDE SEQUENCE [LARGE SCALE GENOMIC DNA]</scope>
    <source>
        <strain evidence="14 15">Y139</strain>
    </source>
</reference>
<dbReference type="InterPro" id="IPR050765">
    <property type="entry name" value="Riboflavin_Biosynth_HTPR"/>
</dbReference>
<evidence type="ECO:0000256" key="10">
    <source>
        <dbReference type="ARBA" id="ARBA00023002"/>
    </source>
</evidence>
<evidence type="ECO:0000256" key="7">
    <source>
        <dbReference type="ARBA" id="ARBA00022723"/>
    </source>
</evidence>
<accession>A0ABU9B349</accession>
<sequence>MQGEDVPWMRRAIEEGRKGVGRTSPNPPVGAVVVKDGVELGAGWHHGAGLPHAEREAMAAVRAAHGDEALKGSTVYVTLEPCSTHGRTPPCTDGLIEAGVARVVYAAEDPNPAHAGRADQLLEKSGIAVTRGVLADEAAELIRAFTKVQRTGLPWVILKTAMSLDGRITRPPGEGMWLTGEEARAEVQRLRAEVDAVVTSGETVRKDRPRLDLRDPQLLEGRLQPWRLVLTADPASLPMDAPLFTDAHRERTLIDDRAHPEESLRKLAHERGVSAVLVECGGRLAASLLEAGLVDEWVAFLAPIASGGPLPAVAGNGFPEGLVLKDAAFRRFGPDVMLRAKVMRG</sequence>
<organism evidence="14 15">
    <name type="scientific">Luteolibacter soli</name>
    <dbReference type="NCBI Taxonomy" id="3135280"/>
    <lineage>
        <taxon>Bacteria</taxon>
        <taxon>Pseudomonadati</taxon>
        <taxon>Verrucomicrobiota</taxon>
        <taxon>Verrucomicrobiia</taxon>
        <taxon>Verrucomicrobiales</taxon>
        <taxon>Verrucomicrobiaceae</taxon>
        <taxon>Luteolibacter</taxon>
    </lineage>
</organism>
<evidence type="ECO:0000256" key="3">
    <source>
        <dbReference type="ARBA" id="ARBA00004910"/>
    </source>
</evidence>
<dbReference type="InterPro" id="IPR002734">
    <property type="entry name" value="RibDG_C"/>
</dbReference>
<keyword evidence="9 12" id="KW-0521">NADP</keyword>
<feature type="domain" description="CMP/dCMP-type deaminase" evidence="13">
    <location>
        <begin position="3"/>
        <end position="119"/>
    </location>
</feature>
<dbReference type="EMBL" id="JBBUKT010000016">
    <property type="protein sequence ID" value="MEK7954125.1"/>
    <property type="molecule type" value="Genomic_DNA"/>
</dbReference>
<dbReference type="Pfam" id="PF01872">
    <property type="entry name" value="RibD_C"/>
    <property type="match status" value="1"/>
</dbReference>
<comment type="catalytic activity">
    <reaction evidence="12">
        <text>2,5-diamino-6-hydroxy-4-(5-phosphoribosylamino)-pyrimidine + H2O + H(+) = 5-amino-6-(5-phospho-D-ribosylamino)uracil + NH4(+)</text>
        <dbReference type="Rhea" id="RHEA:21868"/>
        <dbReference type="ChEBI" id="CHEBI:15377"/>
        <dbReference type="ChEBI" id="CHEBI:15378"/>
        <dbReference type="ChEBI" id="CHEBI:28938"/>
        <dbReference type="ChEBI" id="CHEBI:58453"/>
        <dbReference type="ChEBI" id="CHEBI:58614"/>
        <dbReference type="EC" id="3.5.4.26"/>
    </reaction>
</comment>
<comment type="pathway">
    <text evidence="2 12">Cofactor biosynthesis; riboflavin biosynthesis; 5-amino-6-(D-ribitylamino)uracil from GTP: step 2/4.</text>
</comment>
<keyword evidence="6 12" id="KW-0686">Riboflavin biosynthesis</keyword>
<evidence type="ECO:0000256" key="4">
    <source>
        <dbReference type="ARBA" id="ARBA00005259"/>
    </source>
</evidence>
<evidence type="ECO:0000259" key="13">
    <source>
        <dbReference type="PROSITE" id="PS51747"/>
    </source>
</evidence>
<comment type="catalytic activity">
    <reaction evidence="12">
        <text>5-amino-6-(5-phospho-D-ribitylamino)uracil + NADP(+) = 5-amino-6-(5-phospho-D-ribosylamino)uracil + NADPH + H(+)</text>
        <dbReference type="Rhea" id="RHEA:17845"/>
        <dbReference type="ChEBI" id="CHEBI:15378"/>
        <dbReference type="ChEBI" id="CHEBI:57783"/>
        <dbReference type="ChEBI" id="CHEBI:58349"/>
        <dbReference type="ChEBI" id="CHEBI:58421"/>
        <dbReference type="ChEBI" id="CHEBI:58453"/>
        <dbReference type="EC" id="1.1.1.193"/>
    </reaction>
</comment>
<dbReference type="PROSITE" id="PS00903">
    <property type="entry name" value="CYT_DCMP_DEAMINASES_1"/>
    <property type="match status" value="1"/>
</dbReference>
<keyword evidence="15" id="KW-1185">Reference proteome</keyword>
<comment type="caution">
    <text evidence="14">The sequence shown here is derived from an EMBL/GenBank/DDBJ whole genome shotgun (WGS) entry which is preliminary data.</text>
</comment>
<dbReference type="InterPro" id="IPR016193">
    <property type="entry name" value="Cytidine_deaminase-like"/>
</dbReference>
<keyword evidence="7 12" id="KW-0479">Metal-binding</keyword>
<protein>
    <recommendedName>
        <fullName evidence="12">Riboflavin biosynthesis protein RibD</fullName>
    </recommendedName>
    <domain>
        <recommendedName>
            <fullName evidence="12">Diaminohydroxyphosphoribosylaminopyrimidine deaminase</fullName>
            <shortName evidence="12">DRAP deaminase</shortName>
            <ecNumber evidence="12">3.5.4.26</ecNumber>
        </recommendedName>
        <alternativeName>
            <fullName evidence="12">Riboflavin-specific deaminase</fullName>
        </alternativeName>
    </domain>
    <domain>
        <recommendedName>
            <fullName evidence="12">5-amino-6-(5-phosphoribosylamino)uracil reductase</fullName>
            <ecNumber evidence="12">1.1.1.193</ecNumber>
        </recommendedName>
        <alternativeName>
            <fullName evidence="12">HTP reductase</fullName>
        </alternativeName>
    </domain>
</protein>
<evidence type="ECO:0000256" key="11">
    <source>
        <dbReference type="ARBA" id="ARBA00023268"/>
    </source>
</evidence>
<gene>
    <name evidence="14" type="primary">ribD</name>
    <name evidence="14" type="ORF">WKV53_26650</name>
</gene>
<evidence type="ECO:0000256" key="9">
    <source>
        <dbReference type="ARBA" id="ARBA00022857"/>
    </source>
</evidence>
<dbReference type="PANTHER" id="PTHR38011:SF7">
    <property type="entry name" value="2,5-DIAMINO-6-RIBOSYLAMINO-4(3H)-PYRIMIDINONE 5'-PHOSPHATE REDUCTASE"/>
    <property type="match status" value="1"/>
</dbReference>
<dbReference type="Gene3D" id="3.40.140.10">
    <property type="entry name" value="Cytidine Deaminase, domain 2"/>
    <property type="match status" value="1"/>
</dbReference>
<evidence type="ECO:0000256" key="8">
    <source>
        <dbReference type="ARBA" id="ARBA00022833"/>
    </source>
</evidence>
<dbReference type="PIRSF" id="PIRSF006769">
    <property type="entry name" value="RibD"/>
    <property type="match status" value="1"/>
</dbReference>
<dbReference type="CDD" id="cd01284">
    <property type="entry name" value="Riboflavin_deaminase-reductase"/>
    <property type="match status" value="1"/>
</dbReference>
<keyword evidence="10 12" id="KW-0560">Oxidoreductase</keyword>
<dbReference type="InterPro" id="IPR024072">
    <property type="entry name" value="DHFR-like_dom_sf"/>
</dbReference>
<dbReference type="PANTHER" id="PTHR38011">
    <property type="entry name" value="DIHYDROFOLATE REDUCTASE FAMILY PROTEIN (AFU_ORTHOLOGUE AFUA_8G06820)"/>
    <property type="match status" value="1"/>
</dbReference>